<evidence type="ECO:0000256" key="9">
    <source>
        <dbReference type="RuleBase" id="RU003615"/>
    </source>
</evidence>
<keyword evidence="7" id="KW-0119">Carbohydrate metabolism</keyword>
<dbReference type="SUPFAM" id="SSF51011">
    <property type="entry name" value="Glycosyl hydrolase domain"/>
    <property type="match status" value="1"/>
</dbReference>
<dbReference type="InterPro" id="IPR013780">
    <property type="entry name" value="Glyco_hydro_b"/>
</dbReference>
<dbReference type="FunCoup" id="A0A1Y2G5I1">
    <property type="interactions" value="137"/>
</dbReference>
<evidence type="ECO:0000256" key="7">
    <source>
        <dbReference type="ARBA" id="ARBA00023277"/>
    </source>
</evidence>
<feature type="compositionally biased region" description="Basic and acidic residues" evidence="10">
    <location>
        <begin position="534"/>
        <end position="558"/>
    </location>
</feature>
<dbReference type="PANTHER" id="PTHR43447">
    <property type="entry name" value="ALPHA-AMYLASE"/>
    <property type="match status" value="1"/>
</dbReference>
<dbReference type="PIRSF" id="PIRSF001021">
    <property type="entry name" value="Alph-amls_thrmst"/>
    <property type="match status" value="1"/>
</dbReference>
<dbReference type="CDD" id="cd11318">
    <property type="entry name" value="AmyAc_bac_fung_AmyA"/>
    <property type="match status" value="1"/>
</dbReference>
<dbReference type="Gene3D" id="2.60.40.1180">
    <property type="entry name" value="Golgi alpha-mannosidase II"/>
    <property type="match status" value="1"/>
</dbReference>
<dbReference type="SMART" id="SM00642">
    <property type="entry name" value="Aamy"/>
    <property type="match status" value="1"/>
</dbReference>
<keyword evidence="6 12" id="KW-0378">Hydrolase</keyword>
<dbReference type="Gene3D" id="2.40.30.140">
    <property type="match status" value="1"/>
</dbReference>
<feature type="domain" description="Glycosyl hydrolase family 13 catalytic" evidence="11">
    <location>
        <begin position="8"/>
        <end position="400"/>
    </location>
</feature>
<dbReference type="InParanoid" id="A0A1Y2G5I1"/>
<evidence type="ECO:0000313" key="13">
    <source>
        <dbReference type="Proteomes" id="UP000193648"/>
    </source>
</evidence>
<evidence type="ECO:0000259" key="11">
    <source>
        <dbReference type="SMART" id="SM00642"/>
    </source>
</evidence>
<comment type="similarity">
    <text evidence="3 9">Belongs to the glycosyl hydrolase 13 family.</text>
</comment>
<evidence type="ECO:0000256" key="8">
    <source>
        <dbReference type="ARBA" id="ARBA00023295"/>
    </source>
</evidence>
<dbReference type="InterPro" id="IPR006047">
    <property type="entry name" value="GH13_cat_dom"/>
</dbReference>
<evidence type="ECO:0000256" key="10">
    <source>
        <dbReference type="SAM" id="MobiDB-lite"/>
    </source>
</evidence>
<evidence type="ECO:0000256" key="4">
    <source>
        <dbReference type="ARBA" id="ARBA00012595"/>
    </source>
</evidence>
<dbReference type="Gene3D" id="3.20.20.80">
    <property type="entry name" value="Glycosidases"/>
    <property type="match status" value="1"/>
</dbReference>
<evidence type="ECO:0000256" key="1">
    <source>
        <dbReference type="ARBA" id="ARBA00000548"/>
    </source>
</evidence>
<dbReference type="EC" id="3.2.1.1" evidence="4"/>
<dbReference type="InterPro" id="IPR006046">
    <property type="entry name" value="Alpha_amylase"/>
</dbReference>
<dbReference type="NCBIfam" id="NF006968">
    <property type="entry name" value="PRK09441.1-1"/>
    <property type="match status" value="1"/>
</dbReference>
<dbReference type="Proteomes" id="UP000193648">
    <property type="component" value="Unassembled WGS sequence"/>
</dbReference>
<feature type="region of interest" description="Disordered" evidence="10">
    <location>
        <begin position="499"/>
        <end position="558"/>
    </location>
</feature>
<dbReference type="GO" id="GO:0005509">
    <property type="term" value="F:calcium ion binding"/>
    <property type="evidence" value="ECO:0007669"/>
    <property type="project" value="InterPro"/>
</dbReference>
<sequence length="558" mass="64208">MPGKHENVTMFQFFEWYTPADQKHWIRLKEQASLLSTLGLTAVWVPPPTKGSSAEDVGYGVYDLWDMGEFDQKGTIATKYGTKDELKAAIDECRNYGIRVYFDAVLNHKAAGDETEVFKAVAVAEDDRTQEIEAPHNITAWTKFIFPGRKGKYSDFVWGHQHFSGTDWDAKEERSAVFKIKGKNKSFAEDVDGENGNFDYLMCCNIDYKHPDVVAETKRWALWCVNEFGIDGFRIDALKHISAGFIAHLLDYVRKETNNPDFFAVGEYWKEDVNDLRSHLETNDNIHLFDVPLHYNFVRAASEGPSFDMRTIFDGSLVQSIPQAAVTFIDNHDTQPHQALESWVEPWFKPLAAALIYLRFDGFPCLFYGDFYGIEAKSSEGSHTAIPGRKEMFSRMLLARKEFAYGDQNDYLDHPNCIGWVRHGDRYHPRGLAVVMSNSNAKGYKKMNVGSHRAGQVWVDMMGYWKDPVTIKEDGWAKFYCHSGSVSLWVQKEEDKSWITVEESSPEDQERHAREEDYAREHANDESDEEDEFEAPHPDLPKPLDTWDHLLEDDQPRR</sequence>
<dbReference type="STRING" id="64571.A0A1Y2G5I1"/>
<comment type="caution">
    <text evidence="12">The sequence shown here is derived from an EMBL/GenBank/DDBJ whole genome shotgun (WGS) entry which is preliminary data.</text>
</comment>
<feature type="compositionally biased region" description="Basic and acidic residues" evidence="10">
    <location>
        <begin position="508"/>
        <end position="525"/>
    </location>
</feature>
<keyword evidence="13" id="KW-1185">Reference proteome</keyword>
<accession>A0A1Y2G5I1</accession>
<evidence type="ECO:0000256" key="2">
    <source>
        <dbReference type="ARBA" id="ARBA00001913"/>
    </source>
</evidence>
<gene>
    <name evidence="12" type="ORF">BCR41DRAFT_365210</name>
</gene>
<dbReference type="PRINTS" id="PR00110">
    <property type="entry name" value="ALPHAAMYLASE"/>
</dbReference>
<dbReference type="OrthoDB" id="550577at2759"/>
<organism evidence="12 13">
    <name type="scientific">Lobosporangium transversale</name>
    <dbReference type="NCBI Taxonomy" id="64571"/>
    <lineage>
        <taxon>Eukaryota</taxon>
        <taxon>Fungi</taxon>
        <taxon>Fungi incertae sedis</taxon>
        <taxon>Mucoromycota</taxon>
        <taxon>Mortierellomycotina</taxon>
        <taxon>Mortierellomycetes</taxon>
        <taxon>Mortierellales</taxon>
        <taxon>Mortierellaceae</taxon>
        <taxon>Lobosporangium</taxon>
    </lineage>
</organism>
<evidence type="ECO:0000256" key="5">
    <source>
        <dbReference type="ARBA" id="ARBA00022723"/>
    </source>
</evidence>
<dbReference type="GeneID" id="33567967"/>
<dbReference type="NCBIfam" id="NF006969">
    <property type="entry name" value="PRK09441.1-2"/>
    <property type="match status" value="1"/>
</dbReference>
<keyword evidence="5" id="KW-0479">Metal-binding</keyword>
<dbReference type="GO" id="GO:0005975">
    <property type="term" value="P:carbohydrate metabolic process"/>
    <property type="evidence" value="ECO:0007669"/>
    <property type="project" value="InterPro"/>
</dbReference>
<comment type="cofactor">
    <cofactor evidence="2">
        <name>Ca(2+)</name>
        <dbReference type="ChEBI" id="CHEBI:29108"/>
    </cofactor>
</comment>
<evidence type="ECO:0000313" key="12">
    <source>
        <dbReference type="EMBL" id="ORY95161.1"/>
    </source>
</evidence>
<comment type="catalytic activity">
    <reaction evidence="1">
        <text>Endohydrolysis of (1-&gt;4)-alpha-D-glucosidic linkages in polysaccharides containing three or more (1-&gt;4)-alpha-linked D-glucose units.</text>
        <dbReference type="EC" id="3.2.1.1"/>
    </reaction>
</comment>
<dbReference type="Pfam" id="PF00128">
    <property type="entry name" value="Alpha-amylase"/>
    <property type="match status" value="1"/>
</dbReference>
<name>A0A1Y2G5I1_9FUNG</name>
<dbReference type="SUPFAM" id="SSF51445">
    <property type="entry name" value="(Trans)glycosidases"/>
    <property type="match status" value="1"/>
</dbReference>
<dbReference type="GO" id="GO:0004556">
    <property type="term" value="F:alpha-amylase activity"/>
    <property type="evidence" value="ECO:0007669"/>
    <property type="project" value="UniProtKB-EC"/>
</dbReference>
<dbReference type="InterPro" id="IPR017853">
    <property type="entry name" value="GH"/>
</dbReference>
<dbReference type="RefSeq" id="XP_021875368.1">
    <property type="nucleotide sequence ID" value="XM_022026124.1"/>
</dbReference>
<evidence type="ECO:0000256" key="3">
    <source>
        <dbReference type="ARBA" id="ARBA00008061"/>
    </source>
</evidence>
<evidence type="ECO:0000256" key="6">
    <source>
        <dbReference type="ARBA" id="ARBA00022801"/>
    </source>
</evidence>
<dbReference type="EMBL" id="MCFF01000084">
    <property type="protein sequence ID" value="ORY95161.1"/>
    <property type="molecule type" value="Genomic_DNA"/>
</dbReference>
<proteinExistence type="inferred from homology"/>
<dbReference type="InterPro" id="IPR013776">
    <property type="entry name" value="A-amylase_thermo"/>
</dbReference>
<reference evidence="12 13" key="1">
    <citation type="submission" date="2016-07" db="EMBL/GenBank/DDBJ databases">
        <title>Pervasive Adenine N6-methylation of Active Genes in Fungi.</title>
        <authorList>
            <consortium name="DOE Joint Genome Institute"/>
            <person name="Mondo S.J."/>
            <person name="Dannebaum R.O."/>
            <person name="Kuo R.C."/>
            <person name="Labutti K."/>
            <person name="Haridas S."/>
            <person name="Kuo A."/>
            <person name="Salamov A."/>
            <person name="Ahrendt S.R."/>
            <person name="Lipzen A."/>
            <person name="Sullivan W."/>
            <person name="Andreopoulos W.B."/>
            <person name="Clum A."/>
            <person name="Lindquist E."/>
            <person name="Daum C."/>
            <person name="Ramamoorthy G.K."/>
            <person name="Gryganskyi A."/>
            <person name="Culley D."/>
            <person name="Magnuson J.K."/>
            <person name="James T.Y."/>
            <person name="O'Malley M.A."/>
            <person name="Stajich J.E."/>
            <person name="Spatafora J.W."/>
            <person name="Visel A."/>
            <person name="Grigoriev I.V."/>
        </authorList>
    </citation>
    <scope>NUCLEOTIDE SEQUENCE [LARGE SCALE GENOMIC DNA]</scope>
    <source>
        <strain evidence="12 13">NRRL 3116</strain>
    </source>
</reference>
<protein>
    <recommendedName>
        <fullName evidence="4">alpha-amylase</fullName>
        <ecNumber evidence="4">3.2.1.1</ecNumber>
    </recommendedName>
</protein>
<dbReference type="AlphaFoldDB" id="A0A1Y2G5I1"/>
<keyword evidence="8" id="KW-0326">Glycosidase</keyword>